<organism evidence="1 2">
    <name type="scientific">Olea europaea subsp. europaea</name>
    <dbReference type="NCBI Taxonomy" id="158383"/>
    <lineage>
        <taxon>Eukaryota</taxon>
        <taxon>Viridiplantae</taxon>
        <taxon>Streptophyta</taxon>
        <taxon>Embryophyta</taxon>
        <taxon>Tracheophyta</taxon>
        <taxon>Spermatophyta</taxon>
        <taxon>Magnoliopsida</taxon>
        <taxon>eudicotyledons</taxon>
        <taxon>Gunneridae</taxon>
        <taxon>Pentapetalae</taxon>
        <taxon>asterids</taxon>
        <taxon>lamiids</taxon>
        <taxon>Lamiales</taxon>
        <taxon>Oleaceae</taxon>
        <taxon>Oleeae</taxon>
        <taxon>Olea</taxon>
    </lineage>
</organism>
<dbReference type="Proteomes" id="UP000594638">
    <property type="component" value="Unassembled WGS sequence"/>
</dbReference>
<dbReference type="AlphaFoldDB" id="A0A8S0SLB2"/>
<evidence type="ECO:0000313" key="2">
    <source>
        <dbReference type="Proteomes" id="UP000594638"/>
    </source>
</evidence>
<evidence type="ECO:0000313" key="1">
    <source>
        <dbReference type="EMBL" id="CAA2993182.1"/>
    </source>
</evidence>
<reference evidence="1 2" key="1">
    <citation type="submission" date="2019-12" db="EMBL/GenBank/DDBJ databases">
        <authorList>
            <person name="Alioto T."/>
            <person name="Alioto T."/>
            <person name="Gomez Garrido J."/>
        </authorList>
    </citation>
    <scope>NUCLEOTIDE SEQUENCE [LARGE SCALE GENOMIC DNA]</scope>
</reference>
<dbReference type="Gramene" id="OE9A062863T1">
    <property type="protein sequence ID" value="OE9A062863C1"/>
    <property type="gene ID" value="OE9A062863"/>
</dbReference>
<keyword evidence="2" id="KW-1185">Reference proteome</keyword>
<dbReference type="EMBL" id="CACTIH010005446">
    <property type="protein sequence ID" value="CAA2993182.1"/>
    <property type="molecule type" value="Genomic_DNA"/>
</dbReference>
<gene>
    <name evidence="1" type="ORF">OLEA9_A062863</name>
</gene>
<name>A0A8S0SLB2_OLEEU</name>
<proteinExistence type="predicted"/>
<comment type="caution">
    <text evidence="1">The sequence shown here is derived from an EMBL/GenBank/DDBJ whole genome shotgun (WGS) entry which is preliminary data.</text>
</comment>
<sequence length="76" mass="8475">MDTVASYDTGRMTQEAVIPVESSRPNTLMGQASVFNKLGPTRDRECRPPIHPLKRAPSYFLEQTTSVQFLFGGKSE</sequence>
<accession>A0A8S0SLB2</accession>
<protein>
    <submittedName>
        <fullName evidence="1">Uncharacterized protein</fullName>
    </submittedName>
</protein>